<dbReference type="EMBL" id="JAHVAH010000001">
    <property type="protein sequence ID" value="MBW0144589.1"/>
    <property type="molecule type" value="Genomic_DNA"/>
</dbReference>
<keyword evidence="5" id="KW-1185">Reference proteome</keyword>
<protein>
    <submittedName>
        <fullName evidence="4">BlaI/MecI/CopY family transcriptional regulator</fullName>
    </submittedName>
</protein>
<evidence type="ECO:0000313" key="4">
    <source>
        <dbReference type="EMBL" id="MBW0144589.1"/>
    </source>
</evidence>
<organism evidence="4 5">
    <name type="scientific">Sphingomicrobium clamense</name>
    <dbReference type="NCBI Taxonomy" id="2851013"/>
    <lineage>
        <taxon>Bacteria</taxon>
        <taxon>Pseudomonadati</taxon>
        <taxon>Pseudomonadota</taxon>
        <taxon>Alphaproteobacteria</taxon>
        <taxon>Sphingomonadales</taxon>
        <taxon>Sphingomonadaceae</taxon>
        <taxon>Sphingomicrobium</taxon>
    </lineage>
</organism>
<sequence length="123" mass="13719">MTKRISEAELDVMEALWGHSAALTATEVAERVPQERGWSLPTVKTMLSRLVAKNAVRHEQDGRRYLYSPAIERADYVGGESKRMVERLFGGKLSPLVAHLAESDSLDAEDVAEIEKLLKALKK</sequence>
<comment type="caution">
    <text evidence="4">The sequence shown here is derived from an EMBL/GenBank/DDBJ whole genome shotgun (WGS) entry which is preliminary data.</text>
</comment>
<evidence type="ECO:0000256" key="3">
    <source>
        <dbReference type="ARBA" id="ARBA00023163"/>
    </source>
</evidence>
<evidence type="ECO:0000256" key="2">
    <source>
        <dbReference type="ARBA" id="ARBA00023125"/>
    </source>
</evidence>
<dbReference type="PIRSF" id="PIRSF019455">
    <property type="entry name" value="CopR_AtkY"/>
    <property type="match status" value="1"/>
</dbReference>
<keyword evidence="3" id="KW-0804">Transcription</keyword>
<evidence type="ECO:0000256" key="1">
    <source>
        <dbReference type="ARBA" id="ARBA00023015"/>
    </source>
</evidence>
<evidence type="ECO:0000313" key="5">
    <source>
        <dbReference type="Proteomes" id="UP000698028"/>
    </source>
</evidence>
<gene>
    <name evidence="4" type="ORF">KTQ36_04680</name>
</gene>
<reference evidence="4 5" key="1">
    <citation type="submission" date="2021-07" db="EMBL/GenBank/DDBJ databases">
        <title>The draft genome sequence of Sphingomicrobium sp. B8.</title>
        <authorList>
            <person name="Mu L."/>
        </authorList>
    </citation>
    <scope>NUCLEOTIDE SEQUENCE [LARGE SCALE GENOMIC DNA]</scope>
    <source>
        <strain evidence="4 5">B8</strain>
    </source>
</reference>
<proteinExistence type="predicted"/>
<dbReference type="RefSeq" id="WP_218632568.1">
    <property type="nucleotide sequence ID" value="NZ_JAHVAH010000001.1"/>
</dbReference>
<dbReference type="Pfam" id="PF03965">
    <property type="entry name" value="Penicillinase_R"/>
    <property type="match status" value="1"/>
</dbReference>
<accession>A0ABS6V4V9</accession>
<dbReference type="InterPro" id="IPR005650">
    <property type="entry name" value="BlaI_family"/>
</dbReference>
<name>A0ABS6V4V9_9SPHN</name>
<keyword evidence="2" id="KW-0238">DNA-binding</keyword>
<keyword evidence="1" id="KW-0805">Transcription regulation</keyword>
<dbReference type="Proteomes" id="UP000698028">
    <property type="component" value="Unassembled WGS sequence"/>
</dbReference>